<evidence type="ECO:0000313" key="1">
    <source>
        <dbReference type="EMBL" id="PWN48088.1"/>
    </source>
</evidence>
<proteinExistence type="predicted"/>
<organism evidence="1 2">
    <name type="scientific">Violaceomyces palustris</name>
    <dbReference type="NCBI Taxonomy" id="1673888"/>
    <lineage>
        <taxon>Eukaryota</taxon>
        <taxon>Fungi</taxon>
        <taxon>Dikarya</taxon>
        <taxon>Basidiomycota</taxon>
        <taxon>Ustilaginomycotina</taxon>
        <taxon>Ustilaginomycetes</taxon>
        <taxon>Violaceomycetales</taxon>
        <taxon>Violaceomycetaceae</taxon>
        <taxon>Violaceomyces</taxon>
    </lineage>
</organism>
<keyword evidence="2" id="KW-1185">Reference proteome</keyword>
<name>A0ACD0NQJ8_9BASI</name>
<accession>A0ACD0NQJ8</accession>
<protein>
    <submittedName>
        <fullName evidence="1">Metallo-hydrolase/oxidoreductase</fullName>
    </submittedName>
</protein>
<evidence type="ECO:0000313" key="2">
    <source>
        <dbReference type="Proteomes" id="UP000245626"/>
    </source>
</evidence>
<gene>
    <name evidence="1" type="ORF">IE53DRAFT_389742</name>
</gene>
<reference evidence="1 2" key="1">
    <citation type="journal article" date="2018" name="Mol. Biol. Evol.">
        <title>Broad Genomic Sampling Reveals a Smut Pathogenic Ancestry of the Fungal Clade Ustilaginomycotina.</title>
        <authorList>
            <person name="Kijpornyongpan T."/>
            <person name="Mondo S.J."/>
            <person name="Barry K."/>
            <person name="Sandor L."/>
            <person name="Lee J."/>
            <person name="Lipzen A."/>
            <person name="Pangilinan J."/>
            <person name="LaButti K."/>
            <person name="Hainaut M."/>
            <person name="Henrissat B."/>
            <person name="Grigoriev I.V."/>
            <person name="Spatafora J.W."/>
            <person name="Aime M.C."/>
        </authorList>
    </citation>
    <scope>NUCLEOTIDE SEQUENCE [LARGE SCALE GENOMIC DNA]</scope>
    <source>
        <strain evidence="1 2">SA 807</strain>
    </source>
</reference>
<sequence length="290" mass="32121">MKIIPVPVRSDNYSYIILSSPSQVEGDERQKACFVDPYDLDKVRKVAQEEYGIRDEDVVGCLTTHHHHDHSGGNEDFAKAYPNLPIWGGSDKCPKMTKQLQHGSTFDLLPNVTVKCYGTPCHTQDSICYYLEDKRDEAELAKLGQGLKEGKDGEKKRGVMTGDTLFISGCGRFFEGSAEEMNKALNQTLASLPPTTLVYCGHEYTKSNVAFSAAVLPDHAPIQNLIRDVQNQRNGGVTTGIYTIADEKLHNVFMRLQDPAVRARVGGKDEVDTMIKLREAKNSGSLQANI</sequence>
<dbReference type="Proteomes" id="UP000245626">
    <property type="component" value="Unassembled WGS sequence"/>
</dbReference>
<dbReference type="EMBL" id="KZ820271">
    <property type="protein sequence ID" value="PWN48088.1"/>
    <property type="molecule type" value="Genomic_DNA"/>
</dbReference>